<keyword evidence="3" id="KW-1185">Reference proteome</keyword>
<proteinExistence type="predicted"/>
<dbReference type="Gene3D" id="2.30.110.10">
    <property type="entry name" value="Electron Transport, Fmn-binding Protein, Chain A"/>
    <property type="match status" value="1"/>
</dbReference>
<name>A0A3M7M1M1_9PLEO</name>
<gene>
    <name evidence="2" type="ORF">GMOD_00010033</name>
</gene>
<organism evidence="2 3">
    <name type="scientific">Pyrenophora seminiperda CCB06</name>
    <dbReference type="NCBI Taxonomy" id="1302712"/>
    <lineage>
        <taxon>Eukaryota</taxon>
        <taxon>Fungi</taxon>
        <taxon>Dikarya</taxon>
        <taxon>Ascomycota</taxon>
        <taxon>Pezizomycotina</taxon>
        <taxon>Dothideomycetes</taxon>
        <taxon>Pleosporomycetidae</taxon>
        <taxon>Pleosporales</taxon>
        <taxon>Pleosporineae</taxon>
        <taxon>Pleosporaceae</taxon>
        <taxon>Pyrenophora</taxon>
    </lineage>
</organism>
<dbReference type="InterPro" id="IPR017927">
    <property type="entry name" value="FAD-bd_FR_type"/>
</dbReference>
<dbReference type="InterPro" id="IPR012349">
    <property type="entry name" value="Split_barrel_FMN-bd"/>
</dbReference>
<dbReference type="Gene3D" id="2.40.30.10">
    <property type="entry name" value="Translation factors"/>
    <property type="match status" value="1"/>
</dbReference>
<dbReference type="Proteomes" id="UP000265663">
    <property type="component" value="Unassembled WGS sequence"/>
</dbReference>
<evidence type="ECO:0000313" key="3">
    <source>
        <dbReference type="Proteomes" id="UP000265663"/>
    </source>
</evidence>
<evidence type="ECO:0000259" key="1">
    <source>
        <dbReference type="PROSITE" id="PS51384"/>
    </source>
</evidence>
<dbReference type="GO" id="GO:0016491">
    <property type="term" value="F:oxidoreductase activity"/>
    <property type="evidence" value="ECO:0007669"/>
    <property type="project" value="InterPro"/>
</dbReference>
<dbReference type="PANTHER" id="PTHR42815:SF2">
    <property type="entry name" value="FAD-BINDING, PUTATIVE (AFU_ORTHOLOGUE AFUA_6G07600)-RELATED"/>
    <property type="match status" value="1"/>
</dbReference>
<dbReference type="SUPFAM" id="SSF63380">
    <property type="entry name" value="Riboflavin synthase domain-like"/>
    <property type="match status" value="1"/>
</dbReference>
<dbReference type="InterPro" id="IPR017938">
    <property type="entry name" value="Riboflavin_synthase-like_b-brl"/>
</dbReference>
<dbReference type="InterPro" id="IPR039261">
    <property type="entry name" value="FNR_nucleotide-bd"/>
</dbReference>
<protein>
    <submittedName>
        <fullName evidence="2">Riboflavin synthase-like beta-barrel</fullName>
    </submittedName>
</protein>
<dbReference type="EMBL" id="KE747815">
    <property type="protein sequence ID" value="RMZ68397.1"/>
    <property type="molecule type" value="Genomic_DNA"/>
</dbReference>
<sequence>MSFSLGMPFHEGEEKMHRLLRVPPQDNPTSTMLTPQASNMFQRAPLLAFGTLDAQSRPWTTLWGGEPGFSEPLGGGFVGTRTLVDGKNDPVVQALIESAKEDGQMAKPPDGGKLVAGLAIDLMTRKRVKTAGHMVASTLRDVEDDTDASPAQQQLQLITKISQSLGNCPKYLNQYEIHPAPLSTSSLQSKGRSLTPSAKSLISRADMFFLSTSTPSDMDVNHRGGPPGFVRLLSASSLIYPEYSGNRLYQSLGNLLLNPKIGITFPDYRTGDVLYLTGRAEILAGQDAAAVLPGSNLAVKVEIGEARYVVGGLGFRGERKGMSMYNPGVRTAASEGNVRAGLASTTTTITAHLTKTTPLTPSITRFTFSLPSNSGFSYKPSQWVALDFSKELDSGYEHMRDADPLSLNDDFVRTFTLSSTPSLKANEVAEEGKEKEREFEITIRKVGTVTSFLHRQNASSGLHVLVRGVGGGMSIPPGTNTAMIAAGVGITPLLGQLTLLPLNTSSLFKLFWAVRSEDVGLVRDSFRRYPGLAGRTVLFLTGPAVEGVVKEDFRGKGARVDERRMRRGDVEGVRADEWFVCAGKGMRGEVVGWLEGRRVVCEDFDY</sequence>
<dbReference type="PROSITE" id="PS51384">
    <property type="entry name" value="FAD_FR"/>
    <property type="match status" value="1"/>
</dbReference>
<reference evidence="2 3" key="1">
    <citation type="journal article" date="2014" name="PLoS ONE">
        <title>De novo Genome Assembly of the Fungal Plant Pathogen Pyrenophora semeniperda.</title>
        <authorList>
            <person name="Soliai M.M."/>
            <person name="Meyer S.E."/>
            <person name="Udall J.A."/>
            <person name="Elzinga D.E."/>
            <person name="Hermansen R.A."/>
            <person name="Bodily P.M."/>
            <person name="Hart A.A."/>
            <person name="Coleman C.E."/>
        </authorList>
    </citation>
    <scope>NUCLEOTIDE SEQUENCE [LARGE SCALE GENOMIC DNA]</scope>
    <source>
        <strain evidence="2 3">CCB06</strain>
        <tissue evidence="2">Mycelium</tissue>
    </source>
</reference>
<dbReference type="PANTHER" id="PTHR42815">
    <property type="entry name" value="FAD-BINDING, PUTATIVE (AFU_ORTHOLOGUE AFUA_6G07600)-RELATED"/>
    <property type="match status" value="1"/>
</dbReference>
<dbReference type="Gene3D" id="3.40.50.80">
    <property type="entry name" value="Nucleotide-binding domain of ferredoxin-NADP reductase (FNR) module"/>
    <property type="match status" value="1"/>
</dbReference>
<accession>A0A3M7M1M1</accession>
<dbReference type="SUPFAM" id="SSF50475">
    <property type="entry name" value="FMN-binding split barrel"/>
    <property type="match status" value="1"/>
</dbReference>
<dbReference type="OrthoDB" id="436496at2759"/>
<feature type="domain" description="FAD-binding FR-type" evidence="1">
    <location>
        <begin position="346"/>
        <end position="476"/>
    </location>
</feature>
<dbReference type="SUPFAM" id="SSF52343">
    <property type="entry name" value="Ferredoxin reductase-like, C-terminal NADP-linked domain"/>
    <property type="match status" value="1"/>
</dbReference>
<dbReference type="AlphaFoldDB" id="A0A3M7M1M1"/>
<evidence type="ECO:0000313" key="2">
    <source>
        <dbReference type="EMBL" id="RMZ68397.1"/>
    </source>
</evidence>